<dbReference type="Proteomes" id="UP001183794">
    <property type="component" value="Unassembled WGS sequence"/>
</dbReference>
<dbReference type="Gene3D" id="3.40.190.10">
    <property type="entry name" value="Periplasmic binding protein-like II"/>
    <property type="match status" value="1"/>
</dbReference>
<proteinExistence type="predicted"/>
<dbReference type="Pfam" id="PF00496">
    <property type="entry name" value="SBP_bac_5"/>
    <property type="match status" value="1"/>
</dbReference>
<dbReference type="InterPro" id="IPR000914">
    <property type="entry name" value="SBP_5_dom"/>
</dbReference>
<dbReference type="Gene3D" id="3.90.76.10">
    <property type="entry name" value="Dipeptide-binding Protein, Domain 1"/>
    <property type="match status" value="1"/>
</dbReference>
<protein>
    <submittedName>
        <fullName evidence="2">Peptide/nickel transport system substrate-binding protein</fullName>
    </submittedName>
</protein>
<dbReference type="PIRSF" id="PIRSF002741">
    <property type="entry name" value="MppA"/>
    <property type="match status" value="1"/>
</dbReference>
<sequence>MNMLLSRPKPSNTSRAHRKPLMSTIAGLSALALTLSACTTGEDSAAAGGEMSTDTIRTTMDGDPNSFNPLEAQGVSAFIVDAFLYGTLVSRDPSGGLVGDLASDWEATPEKGVFTIREGATCSDGTEITPTVVADSLEAFISESRNKHIVFGPSDPELTVDDEAGTVTIELETPWADMPYGLTLPETGIICPAGLEDQEALAAGEADGAYSGPYTLDNYQPGVTVDFALREEYEWPEYETPLEGVPAATIKYAINGDYNSIANGLLTGTLDIANITGEPMERFDGNDDFNTERYPAAVQFIMFNEREGTPFAEEENRRAVAQALDREAFNQAATNGNGELLASFVPEEVQCALTDDTLLLPQDVDSSQSVLQDSEVIRQIGTQAVGPNGAGNSYVDQALRELGAEVELRNVDNTTWATELDSKPESWDMTVMALLNLSRTMYGGLSPFTGAAPEDGGRNSTGSEKNEVLERFSQAQAEPDEEKRCEIYQEIQQSLIDSAHLVPLSTLVAQATTADGFSVQVVDGTVQSKTMRITK</sequence>
<accession>A0ABU2B619</accession>
<dbReference type="InterPro" id="IPR039424">
    <property type="entry name" value="SBP_5"/>
</dbReference>
<dbReference type="Gene3D" id="3.10.105.10">
    <property type="entry name" value="Dipeptide-binding Protein, Domain 3"/>
    <property type="match status" value="1"/>
</dbReference>
<dbReference type="EMBL" id="JAVDYJ010000001">
    <property type="protein sequence ID" value="MDR7348439.1"/>
    <property type="molecule type" value="Genomic_DNA"/>
</dbReference>
<evidence type="ECO:0000259" key="1">
    <source>
        <dbReference type="Pfam" id="PF00496"/>
    </source>
</evidence>
<feature type="domain" description="Solute-binding protein family 5" evidence="1">
    <location>
        <begin position="97"/>
        <end position="450"/>
    </location>
</feature>
<reference evidence="2 3" key="1">
    <citation type="submission" date="2023-07" db="EMBL/GenBank/DDBJ databases">
        <title>Sequencing the genomes of 1000 actinobacteria strains.</title>
        <authorList>
            <person name="Klenk H.-P."/>
        </authorList>
    </citation>
    <scope>NUCLEOTIDE SEQUENCE [LARGE SCALE GENOMIC DNA]</scope>
    <source>
        <strain evidence="2 3">DSM 22966</strain>
    </source>
</reference>
<comment type="caution">
    <text evidence="2">The sequence shown here is derived from an EMBL/GenBank/DDBJ whole genome shotgun (WGS) entry which is preliminary data.</text>
</comment>
<gene>
    <name evidence="2" type="ORF">J2S62_002696</name>
</gene>
<organism evidence="2 3">
    <name type="scientific">Enteractinococcus fodinae</name>
    <dbReference type="NCBI Taxonomy" id="684663"/>
    <lineage>
        <taxon>Bacteria</taxon>
        <taxon>Bacillati</taxon>
        <taxon>Actinomycetota</taxon>
        <taxon>Actinomycetes</taxon>
        <taxon>Micrococcales</taxon>
        <taxon>Micrococcaceae</taxon>
    </lineage>
</organism>
<evidence type="ECO:0000313" key="3">
    <source>
        <dbReference type="Proteomes" id="UP001183794"/>
    </source>
</evidence>
<dbReference type="InterPro" id="IPR030678">
    <property type="entry name" value="Peptide/Ni-bd"/>
</dbReference>
<evidence type="ECO:0000313" key="2">
    <source>
        <dbReference type="EMBL" id="MDR7348439.1"/>
    </source>
</evidence>
<keyword evidence="3" id="KW-1185">Reference proteome</keyword>
<dbReference type="SUPFAM" id="SSF53850">
    <property type="entry name" value="Periplasmic binding protein-like II"/>
    <property type="match status" value="1"/>
</dbReference>
<dbReference type="PANTHER" id="PTHR30290">
    <property type="entry name" value="PERIPLASMIC BINDING COMPONENT OF ABC TRANSPORTER"/>
    <property type="match status" value="1"/>
</dbReference>
<dbReference type="CDD" id="cd00995">
    <property type="entry name" value="PBP2_NikA_DppA_OppA_like"/>
    <property type="match status" value="1"/>
</dbReference>
<name>A0ABU2B619_9MICC</name>